<dbReference type="InterPro" id="IPR050075">
    <property type="entry name" value="LeuD"/>
</dbReference>
<dbReference type="AlphaFoldDB" id="A0A1V4QGM3"/>
<dbReference type="InterPro" id="IPR011827">
    <property type="entry name" value="LeuD_type2/HacB/DmdB"/>
</dbReference>
<comment type="pathway">
    <text evidence="3">Amino-acid biosynthesis; L-leucine biosynthesis; L-leucine from 3-methyl-2-oxobutanoate: step 2/4.</text>
</comment>
<evidence type="ECO:0000256" key="3">
    <source>
        <dbReference type="HAMAP-Rule" id="MF_01032"/>
    </source>
</evidence>
<dbReference type="UniPathway" id="UPA00048">
    <property type="reaction ID" value="UER00071"/>
</dbReference>
<accession>A0A1V4QGM3</accession>
<dbReference type="CDD" id="cd01577">
    <property type="entry name" value="IPMI_Swivel"/>
    <property type="match status" value="1"/>
</dbReference>
<dbReference type="InterPro" id="IPR000573">
    <property type="entry name" value="AconitaseA/IPMdHydase_ssu_swvl"/>
</dbReference>
<name>A0A1V4QGM3_UNCW3</name>
<evidence type="ECO:0000259" key="4">
    <source>
        <dbReference type="Pfam" id="PF00694"/>
    </source>
</evidence>
<dbReference type="Gene3D" id="3.20.19.10">
    <property type="entry name" value="Aconitase, domain 4"/>
    <property type="match status" value="1"/>
</dbReference>
<dbReference type="InterPro" id="IPR033940">
    <property type="entry name" value="IPMI_Swivel"/>
</dbReference>
<keyword evidence="3" id="KW-0100">Branched-chain amino acid biosynthesis</keyword>
<dbReference type="SUPFAM" id="SSF52016">
    <property type="entry name" value="LeuD/IlvD-like"/>
    <property type="match status" value="1"/>
</dbReference>
<dbReference type="EC" id="4.2.1.33" evidence="3"/>
<evidence type="ECO:0000256" key="2">
    <source>
        <dbReference type="ARBA" id="ARBA00023239"/>
    </source>
</evidence>
<organism evidence="5 6">
    <name type="scientific">candidate division WOR-3 bacterium 4484_100</name>
    <dbReference type="NCBI Taxonomy" id="1936077"/>
    <lineage>
        <taxon>Bacteria</taxon>
        <taxon>Bacteria division WOR-3</taxon>
    </lineage>
</organism>
<keyword evidence="3" id="KW-0028">Amino-acid biosynthesis</keyword>
<protein>
    <recommendedName>
        <fullName evidence="3">3-isopropylmalate dehydratase small subunit</fullName>
        <ecNumber evidence="3">4.2.1.33</ecNumber>
    </recommendedName>
    <alternativeName>
        <fullName evidence="3">Alpha-IPM isomerase</fullName>
        <shortName evidence="3">IPMI</shortName>
    </alternativeName>
    <alternativeName>
        <fullName evidence="3">Isopropylmalate isomerase</fullName>
    </alternativeName>
</protein>
<comment type="subunit">
    <text evidence="3">Heterodimer of LeuC and LeuD.</text>
</comment>
<evidence type="ECO:0000313" key="6">
    <source>
        <dbReference type="Proteomes" id="UP000191663"/>
    </source>
</evidence>
<evidence type="ECO:0000313" key="5">
    <source>
        <dbReference type="EMBL" id="OPX18510.1"/>
    </source>
</evidence>
<dbReference type="PANTHER" id="PTHR43345:SF2">
    <property type="entry name" value="3-ISOPROPYLMALATE DEHYDRATASE SMALL SUBUNIT 1"/>
    <property type="match status" value="1"/>
</dbReference>
<feature type="domain" description="Aconitase A/isopropylmalate dehydratase small subunit swivel" evidence="4">
    <location>
        <begin position="38"/>
        <end position="102"/>
    </location>
</feature>
<proteinExistence type="inferred from homology"/>
<dbReference type="PANTHER" id="PTHR43345">
    <property type="entry name" value="3-ISOPROPYLMALATE DEHYDRATASE SMALL SUBUNIT 2-RELATED-RELATED"/>
    <property type="match status" value="1"/>
</dbReference>
<dbReference type="HAMAP" id="MF_01032">
    <property type="entry name" value="LeuD_type2"/>
    <property type="match status" value="1"/>
</dbReference>
<sequence>MIKGRIWKFGDDIDTDQIYPGKYLPLTDKSEMAKHAMEGTNRAEEFRKDLRSGDIIVAGKNFGCGSSREHAPVSIKEAGIACVVAQSFARIFRRNAVNIGLPIIQMREIGEIQDGDILQINLETGVIENLTSKKVYSGTPCSKLELEIMKAGGLLRYLKEAR</sequence>
<dbReference type="InterPro" id="IPR015928">
    <property type="entry name" value="Aconitase/3IPM_dehydase_swvl"/>
</dbReference>
<comment type="function">
    <text evidence="3">Catalyzes the isomerization between 2-isopropylmalate and 3-isopropylmalate, via the formation of 2-isopropylmaleate.</text>
</comment>
<dbReference type="Proteomes" id="UP000191663">
    <property type="component" value="Unassembled WGS sequence"/>
</dbReference>
<dbReference type="GO" id="GO:0003861">
    <property type="term" value="F:3-isopropylmalate dehydratase activity"/>
    <property type="evidence" value="ECO:0007669"/>
    <property type="project" value="UniProtKB-UniRule"/>
</dbReference>
<comment type="similarity">
    <text evidence="1 3">Belongs to the LeuD family. LeuD type 2 subfamily.</text>
</comment>
<dbReference type="GO" id="GO:0009098">
    <property type="term" value="P:L-leucine biosynthetic process"/>
    <property type="evidence" value="ECO:0007669"/>
    <property type="project" value="UniProtKB-UniRule"/>
</dbReference>
<evidence type="ECO:0000256" key="1">
    <source>
        <dbReference type="ARBA" id="ARBA00009869"/>
    </source>
</evidence>
<dbReference type="NCBIfam" id="TIGR02087">
    <property type="entry name" value="LEUD_arch"/>
    <property type="match status" value="1"/>
</dbReference>
<dbReference type="Pfam" id="PF00694">
    <property type="entry name" value="Aconitase_C"/>
    <property type="match status" value="1"/>
</dbReference>
<gene>
    <name evidence="3" type="primary">leuD</name>
    <name evidence="5" type="ORF">BXT86_00890</name>
</gene>
<comment type="catalytic activity">
    <reaction evidence="3">
        <text>(2R,3S)-3-isopropylmalate = (2S)-2-isopropylmalate</text>
        <dbReference type="Rhea" id="RHEA:32287"/>
        <dbReference type="ChEBI" id="CHEBI:1178"/>
        <dbReference type="ChEBI" id="CHEBI:35121"/>
        <dbReference type="EC" id="4.2.1.33"/>
    </reaction>
</comment>
<reference evidence="6" key="1">
    <citation type="submission" date="2017-01" db="EMBL/GenBank/DDBJ databases">
        <title>Novel pathways for hydrocarbon cycling and metabolic interdependencies in hydrothermal sediment communities.</title>
        <authorList>
            <person name="Dombrowski N."/>
            <person name="Seitz K."/>
            <person name="Teske A."/>
            <person name="Baker B."/>
        </authorList>
    </citation>
    <scope>NUCLEOTIDE SEQUENCE [LARGE SCALE GENOMIC DNA]</scope>
</reference>
<comment type="caution">
    <text evidence="5">The sequence shown here is derived from an EMBL/GenBank/DDBJ whole genome shotgun (WGS) entry which is preliminary data.</text>
</comment>
<keyword evidence="2 3" id="KW-0456">Lyase</keyword>
<keyword evidence="3" id="KW-0432">Leucine biosynthesis</keyword>
<dbReference type="EMBL" id="MUKB01000011">
    <property type="protein sequence ID" value="OPX18510.1"/>
    <property type="molecule type" value="Genomic_DNA"/>
</dbReference>